<sequence length="266" mass="29935">MLRRVPEDLDPAVVAEIDARLDGVVRDHGVGVPWAIESGSRAWGFPSPDSDYDCRFLYVRPARDYLSLWPDRDVIETPLDEVFDVNGWDLAKAVRLLTQGNAVVVEWLRSPIVYRGDETFRDGLLALAAEVADRPLTGRHYLHTGRNNWRADGSEVKLKRIFYALRAAAALRWLLENPASAVVPMELETLLAESDPPEPVLRETRELLERKRVTREIGTGATPPAVAAFIEAEFARADELYERAELRPSAEKRAAADAFFRRMTLG</sequence>
<reference evidence="2" key="1">
    <citation type="journal article" date="2019" name="Int. J. Syst. Evol. Microbiol.">
        <title>The Global Catalogue of Microorganisms (GCM) 10K type strain sequencing project: providing services to taxonomists for standard genome sequencing and annotation.</title>
        <authorList>
            <consortium name="The Broad Institute Genomics Platform"/>
            <consortium name="The Broad Institute Genome Sequencing Center for Infectious Disease"/>
            <person name="Wu L."/>
            <person name="Ma J."/>
        </authorList>
    </citation>
    <scope>NUCLEOTIDE SEQUENCE [LARGE SCALE GENOMIC DNA]</scope>
    <source>
        <strain evidence="2">JCM 17442</strain>
    </source>
</reference>
<proteinExistence type="predicted"/>
<accession>A0ABP8E073</accession>
<dbReference type="RefSeq" id="WP_344794114.1">
    <property type="nucleotide sequence ID" value="NZ_BAABAU010000001.1"/>
</dbReference>
<dbReference type="Proteomes" id="UP001501594">
    <property type="component" value="Unassembled WGS sequence"/>
</dbReference>
<evidence type="ECO:0000313" key="2">
    <source>
        <dbReference type="Proteomes" id="UP001501594"/>
    </source>
</evidence>
<dbReference type="PANTHER" id="PTHR34817">
    <property type="entry name" value="NUCLEOTIDYLTRANSFERASE"/>
    <property type="match status" value="1"/>
</dbReference>
<keyword evidence="2" id="KW-1185">Reference proteome</keyword>
<organism evidence="1 2">
    <name type="scientific">Frondihabitans peucedani</name>
    <dbReference type="NCBI Taxonomy" id="598626"/>
    <lineage>
        <taxon>Bacteria</taxon>
        <taxon>Bacillati</taxon>
        <taxon>Actinomycetota</taxon>
        <taxon>Actinomycetes</taxon>
        <taxon>Micrococcales</taxon>
        <taxon>Microbacteriaceae</taxon>
        <taxon>Frondihabitans</taxon>
    </lineage>
</organism>
<dbReference type="PANTHER" id="PTHR34817:SF2">
    <property type="entry name" value="NUCLEOTIDYLTRANSFERASE"/>
    <property type="match status" value="1"/>
</dbReference>
<protein>
    <submittedName>
        <fullName evidence="1">Nucleotidyltransferase domain-containing protein</fullName>
    </submittedName>
</protein>
<dbReference type="EMBL" id="BAABAU010000001">
    <property type="protein sequence ID" value="GAA4265596.1"/>
    <property type="molecule type" value="Genomic_DNA"/>
</dbReference>
<dbReference type="Pfam" id="PF10127">
    <property type="entry name" value="RlaP"/>
    <property type="match status" value="1"/>
</dbReference>
<evidence type="ECO:0000313" key="1">
    <source>
        <dbReference type="EMBL" id="GAA4265596.1"/>
    </source>
</evidence>
<name>A0ABP8E073_9MICO</name>
<comment type="caution">
    <text evidence="1">The sequence shown here is derived from an EMBL/GenBank/DDBJ whole genome shotgun (WGS) entry which is preliminary data.</text>
</comment>
<gene>
    <name evidence="1" type="ORF">GCM10022256_12080</name>
</gene>
<dbReference type="InterPro" id="IPR018775">
    <property type="entry name" value="RlaP"/>
</dbReference>